<dbReference type="HOGENOM" id="CLU_350137_0_0_0"/>
<feature type="signal peptide" evidence="2">
    <location>
        <begin position="1"/>
        <end position="19"/>
    </location>
</feature>
<proteinExistence type="predicted"/>
<dbReference type="PROSITE" id="PS50268">
    <property type="entry name" value="CADHERIN_2"/>
    <property type="match status" value="1"/>
</dbReference>
<gene>
    <name evidence="4" type="ordered locus">Selin_2299</name>
</gene>
<dbReference type="GO" id="GO:0005509">
    <property type="term" value="F:calcium ion binding"/>
    <property type="evidence" value="ECO:0007669"/>
    <property type="project" value="InterPro"/>
</dbReference>
<dbReference type="OrthoDB" id="9758386at2"/>
<keyword evidence="2" id="KW-0732">Signal</keyword>
<dbReference type="CDD" id="cd00146">
    <property type="entry name" value="PKD"/>
    <property type="match status" value="1"/>
</dbReference>
<dbReference type="GO" id="GO:0007156">
    <property type="term" value="P:homophilic cell adhesion via plasma membrane adhesion molecules"/>
    <property type="evidence" value="ECO:0007669"/>
    <property type="project" value="InterPro"/>
</dbReference>
<protein>
    <submittedName>
        <fullName evidence="4">PKD domain containing protein</fullName>
    </submittedName>
</protein>
<dbReference type="PANTHER" id="PTHR46182:SF2">
    <property type="entry name" value="FI19480P1"/>
    <property type="match status" value="1"/>
</dbReference>
<dbReference type="AlphaFoldDB" id="E6W451"/>
<evidence type="ECO:0000256" key="1">
    <source>
        <dbReference type="SAM" id="MobiDB-lite"/>
    </source>
</evidence>
<dbReference type="GO" id="GO:0016020">
    <property type="term" value="C:membrane"/>
    <property type="evidence" value="ECO:0007669"/>
    <property type="project" value="InterPro"/>
</dbReference>
<evidence type="ECO:0000256" key="2">
    <source>
        <dbReference type="SAM" id="SignalP"/>
    </source>
</evidence>
<name>E6W451_DESIS</name>
<dbReference type="RefSeq" id="WP_013506889.1">
    <property type="nucleotide sequence ID" value="NC_014836.1"/>
</dbReference>
<reference evidence="4 5" key="1">
    <citation type="submission" date="2010-12" db="EMBL/GenBank/DDBJ databases">
        <title>Complete sequence of Desulfurispirillum indicum S5.</title>
        <authorList>
            <consortium name="US DOE Joint Genome Institute"/>
            <person name="Lucas S."/>
            <person name="Copeland A."/>
            <person name="Lapidus A."/>
            <person name="Cheng J.-F."/>
            <person name="Goodwin L."/>
            <person name="Pitluck S."/>
            <person name="Chertkov O."/>
            <person name="Held B."/>
            <person name="Detter J.C."/>
            <person name="Han C."/>
            <person name="Tapia R."/>
            <person name="Land M."/>
            <person name="Hauser L."/>
            <person name="Kyrpides N."/>
            <person name="Ivanova N."/>
            <person name="Mikhailova N."/>
            <person name="Haggblom M."/>
            <person name="Rauschenbach I."/>
            <person name="Bini E."/>
            <person name="Woyke T."/>
        </authorList>
    </citation>
    <scope>NUCLEOTIDE SEQUENCE [LARGE SCALE GENOMIC DNA]</scope>
    <source>
        <strain evidence="5">ATCC BAA-1389 / DSM 22839 / S5</strain>
    </source>
</reference>
<feature type="domain" description="Cadherin" evidence="3">
    <location>
        <begin position="626"/>
        <end position="749"/>
    </location>
</feature>
<dbReference type="EMBL" id="CP002432">
    <property type="protein sequence ID" value="ADU67015.1"/>
    <property type="molecule type" value="Genomic_DNA"/>
</dbReference>
<feature type="region of interest" description="Disordered" evidence="1">
    <location>
        <begin position="171"/>
        <end position="190"/>
    </location>
</feature>
<dbReference type="SUPFAM" id="SSF49299">
    <property type="entry name" value="PKD domain"/>
    <property type="match status" value="3"/>
</dbReference>
<dbReference type="InParanoid" id="E6W451"/>
<dbReference type="InterPro" id="IPR013783">
    <property type="entry name" value="Ig-like_fold"/>
</dbReference>
<dbReference type="InterPro" id="IPR035986">
    <property type="entry name" value="PKD_dom_sf"/>
</dbReference>
<dbReference type="PROSITE" id="PS51257">
    <property type="entry name" value="PROKAR_LIPOPROTEIN"/>
    <property type="match status" value="1"/>
</dbReference>
<dbReference type="InterPro" id="IPR002126">
    <property type="entry name" value="Cadherin-like_dom"/>
</dbReference>
<evidence type="ECO:0000259" key="3">
    <source>
        <dbReference type="PROSITE" id="PS50268"/>
    </source>
</evidence>
<dbReference type="KEGG" id="din:Selin_2299"/>
<dbReference type="InterPro" id="IPR029865">
    <property type="entry name" value="KIAA0319-like"/>
</dbReference>
<feature type="chain" id="PRO_5003213922" evidence="2">
    <location>
        <begin position="20"/>
        <end position="877"/>
    </location>
</feature>
<evidence type="ECO:0000313" key="4">
    <source>
        <dbReference type="EMBL" id="ADU67015.1"/>
    </source>
</evidence>
<dbReference type="Pfam" id="PF22352">
    <property type="entry name" value="K319L-like_PKD"/>
    <property type="match status" value="2"/>
</dbReference>
<dbReference type="Pfam" id="PF18911">
    <property type="entry name" value="PKD_4"/>
    <property type="match status" value="1"/>
</dbReference>
<organism evidence="4 5">
    <name type="scientific">Desulfurispirillum indicum (strain ATCC BAA-1389 / DSM 22839 / S5)</name>
    <dbReference type="NCBI Taxonomy" id="653733"/>
    <lineage>
        <taxon>Bacteria</taxon>
        <taxon>Pseudomonadati</taxon>
        <taxon>Chrysiogenota</taxon>
        <taxon>Chrysiogenia</taxon>
        <taxon>Chrysiogenales</taxon>
        <taxon>Chrysiogenaceae</taxon>
        <taxon>Desulfurispirillum</taxon>
    </lineage>
</organism>
<dbReference type="STRING" id="653733.Selin_2299"/>
<keyword evidence="5" id="KW-1185">Reference proteome</keyword>
<dbReference type="Gene3D" id="2.60.40.10">
    <property type="entry name" value="Immunoglobulins"/>
    <property type="match status" value="6"/>
</dbReference>
<evidence type="ECO:0000313" key="5">
    <source>
        <dbReference type="Proteomes" id="UP000002572"/>
    </source>
</evidence>
<dbReference type="InterPro" id="IPR000601">
    <property type="entry name" value="PKD_dom"/>
</dbReference>
<sequence length="877" mass="94335">MKRSLFPTFILLCLLLVLAACGSDGKDKTTPIPTAVATALQETVQMGSTVQLDGSTSSSPNGGSLSYQWAFVSKPELSLAEFSDSSASNPTFVADLPGTYEVQLRVVNQDIAISQPSQITITATNTQPVAVATTLLNRLVDSWVVLDGSRSVPPTGEDPAGLTYAWTLNPPDGSTDELNDPTSAAPGFSPTSEGIYIATLQVHFGDQSSKPLQVIINASRANAVPVADAGGPYEIELGETVTLDGSGSSDADGDTLSYHWTLLHNTSVSMSLADRKPRGSSAELDSRDGVTVTFTPDVVGTYNVQLEVFDGTALSAAQVATITVTKPDGHPNTPPVAVIYDHYPIGLGGSVGEAEITAWGYAYFYSGSYDNDGDALTHKWEWVEVPEDFKDTTHYTQEWLNTRSANVSFIAAPLVGDEYVPIEGYYTIRLSVNDGTVDSDPVEQTIHVRTGANTRPSAVANADIAAVLVGAEAWFDGSGSSDPQDGTTGLQYQWQWVYTPPGSNAVLNTPNAARTSFVPDLPGPYTAELIVTDNDGASSRPAHGNYTPSTATVNAKLTNYPPYARFNDVDISNGHENKESTFDNYGIDYDATTGIYTYQLGSIVDRCRWANPGTLQYHCADNFTVRVTAYDPDGDPLFYDITLQQPAGSSFQPSYTGAFTSGGFNTTPRASADIGRGRGQAGITVPGDYHFTLQASDGTDLSDPATLTVRVLDFPDDFQALQLGFLYDTNYRRGSADGSDLTNIHYPPFRISNPSFAEGSTYAEFADQGGVAQYYKLTAIGGSYSIQNAEAFVEKRIGFAYERDFAGSETFTPEFRDLPTVINAGETVVFSIWVPKLPAPAASQERYRMTWSFEIPEVATENHSGFYRDQIFTIPAQ</sequence>
<dbReference type="SMART" id="SM00089">
    <property type="entry name" value="PKD"/>
    <property type="match status" value="4"/>
</dbReference>
<dbReference type="InterPro" id="IPR022409">
    <property type="entry name" value="PKD/Chitinase_dom"/>
</dbReference>
<dbReference type="PANTHER" id="PTHR46182">
    <property type="entry name" value="FI19480P1"/>
    <property type="match status" value="1"/>
</dbReference>
<dbReference type="Proteomes" id="UP000002572">
    <property type="component" value="Chromosome"/>
</dbReference>
<dbReference type="GO" id="GO:0031410">
    <property type="term" value="C:cytoplasmic vesicle"/>
    <property type="evidence" value="ECO:0007669"/>
    <property type="project" value="TreeGrafter"/>
</dbReference>
<accession>E6W451</accession>
<dbReference type="eggNOG" id="COG3291">
    <property type="taxonomic scope" value="Bacteria"/>
</dbReference>